<comment type="subcellular location">
    <subcellularLocation>
        <location evidence="1">Membrane</location>
        <topology evidence="1">Multi-pass membrane protein</topology>
    </subcellularLocation>
</comment>
<dbReference type="GeneID" id="54483054"/>
<dbReference type="InterPro" id="IPR004841">
    <property type="entry name" value="AA-permease/SLC12A_dom"/>
</dbReference>
<gene>
    <name evidence="9" type="ORF">EJ05DRAFT_441696</name>
</gene>
<sequence>MGKETGYVVEEKAPAYGSGDEEASINGVIENVDGLARQLSNRQIQWMTLGGAIGTALFVSIGWGLIGGGPGSLLIAFTFYSLVIAAVNNCIAEMTTFMPVSSSFIKFASMYVDDAFGFMAGWNFFLYEAILIPFEISALNLVLTYWRDDIPLAAVCAVVILLYAIFNVFVVKWYGEAEFWLASGKLILIVMLFCFTFVTMCGGNPKHDAYGFRYWREPGAFAESVTTGPLGKFEGFLSSLFTAAWTVFGPEYISMVAGEAVSPRTTIKQAFKTVYWRFGVFFIVGALCVGIVVPYNDKTLTHVLSTSGSGTGAASPYIIAMQNMGIKFLPDLTNALLVTSIFSAGNAYTFCASRSLHGLAVQGQAPKFLRKTTRRGVPIYCFLITMIFPFLSFLSVSDGSAQAIKWLVNLVTASQVLNYVIMSITYICFYRAMKAQGFDRNALPYKGWFQPYCAWIALFFTTIIVCIQGYTVFLPSKTGFVVGTFFTYYTMIFVCILLFVGWKVVKRTKFVRPEEADLVGERPSIDKYEAMTTPPLGLWEDIAKSLRLRK</sequence>
<feature type="transmembrane region" description="Helical" evidence="7">
    <location>
        <begin position="274"/>
        <end position="295"/>
    </location>
</feature>
<reference evidence="9" key="1">
    <citation type="journal article" date="2020" name="Stud. Mycol.">
        <title>101 Dothideomycetes genomes: a test case for predicting lifestyles and emergence of pathogens.</title>
        <authorList>
            <person name="Haridas S."/>
            <person name="Albert R."/>
            <person name="Binder M."/>
            <person name="Bloem J."/>
            <person name="Labutti K."/>
            <person name="Salamov A."/>
            <person name="Andreopoulos B."/>
            <person name="Baker S."/>
            <person name="Barry K."/>
            <person name="Bills G."/>
            <person name="Bluhm B."/>
            <person name="Cannon C."/>
            <person name="Castanera R."/>
            <person name="Culley D."/>
            <person name="Daum C."/>
            <person name="Ezra D."/>
            <person name="Gonzalez J."/>
            <person name="Henrissat B."/>
            <person name="Kuo A."/>
            <person name="Liang C."/>
            <person name="Lipzen A."/>
            <person name="Lutzoni F."/>
            <person name="Magnuson J."/>
            <person name="Mondo S."/>
            <person name="Nolan M."/>
            <person name="Ohm R."/>
            <person name="Pangilinan J."/>
            <person name="Park H.-J."/>
            <person name="Ramirez L."/>
            <person name="Alfaro M."/>
            <person name="Sun H."/>
            <person name="Tritt A."/>
            <person name="Yoshinaga Y."/>
            <person name="Zwiers L.-H."/>
            <person name="Turgeon B."/>
            <person name="Goodwin S."/>
            <person name="Spatafora J."/>
            <person name="Crous P."/>
            <person name="Grigoriev I."/>
        </authorList>
    </citation>
    <scope>NUCLEOTIDE SEQUENCE</scope>
    <source>
        <strain evidence="9">CBS 121739</strain>
    </source>
</reference>
<feature type="transmembrane region" description="Helical" evidence="7">
    <location>
        <begin position="111"/>
        <end position="132"/>
    </location>
</feature>
<dbReference type="Gene3D" id="1.20.1740.10">
    <property type="entry name" value="Amino acid/polyamine transporter I"/>
    <property type="match status" value="1"/>
</dbReference>
<dbReference type="Pfam" id="PF00324">
    <property type="entry name" value="AA_permease"/>
    <property type="match status" value="1"/>
</dbReference>
<feature type="transmembrane region" description="Helical" evidence="7">
    <location>
        <begin position="335"/>
        <end position="356"/>
    </location>
</feature>
<dbReference type="InterPro" id="IPR050524">
    <property type="entry name" value="APC_YAT"/>
</dbReference>
<feature type="transmembrane region" description="Helical" evidence="7">
    <location>
        <begin position="152"/>
        <end position="174"/>
    </location>
</feature>
<keyword evidence="2" id="KW-0813">Transport</keyword>
<organism evidence="9 10">
    <name type="scientific">Pseudovirgaria hyperparasitica</name>
    <dbReference type="NCBI Taxonomy" id="470096"/>
    <lineage>
        <taxon>Eukaryota</taxon>
        <taxon>Fungi</taxon>
        <taxon>Dikarya</taxon>
        <taxon>Ascomycota</taxon>
        <taxon>Pezizomycotina</taxon>
        <taxon>Dothideomycetes</taxon>
        <taxon>Dothideomycetes incertae sedis</taxon>
        <taxon>Acrospermales</taxon>
        <taxon>Acrospermaceae</taxon>
        <taxon>Pseudovirgaria</taxon>
    </lineage>
</organism>
<evidence type="ECO:0000256" key="5">
    <source>
        <dbReference type="ARBA" id="ARBA00022989"/>
    </source>
</evidence>
<evidence type="ECO:0000259" key="8">
    <source>
        <dbReference type="Pfam" id="PF00324"/>
    </source>
</evidence>
<evidence type="ECO:0000313" key="9">
    <source>
        <dbReference type="EMBL" id="KAF2755980.1"/>
    </source>
</evidence>
<feature type="domain" description="Amino acid permease/ SLC12A" evidence="8">
    <location>
        <begin position="44"/>
        <end position="510"/>
    </location>
</feature>
<name>A0A6A6W210_9PEZI</name>
<dbReference type="PANTHER" id="PTHR43341">
    <property type="entry name" value="AMINO ACID PERMEASE"/>
    <property type="match status" value="1"/>
</dbReference>
<evidence type="ECO:0000256" key="2">
    <source>
        <dbReference type="ARBA" id="ARBA00022448"/>
    </source>
</evidence>
<keyword evidence="6 7" id="KW-0472">Membrane</keyword>
<feature type="transmembrane region" description="Helical" evidence="7">
    <location>
        <begin position="452"/>
        <end position="473"/>
    </location>
</feature>
<feature type="transmembrane region" description="Helical" evidence="7">
    <location>
        <begin position="186"/>
        <end position="205"/>
    </location>
</feature>
<dbReference type="AlphaFoldDB" id="A0A6A6W210"/>
<keyword evidence="3 7" id="KW-0812">Transmembrane</keyword>
<keyword evidence="5 7" id="KW-1133">Transmembrane helix</keyword>
<dbReference type="GO" id="GO:0015171">
    <property type="term" value="F:amino acid transmembrane transporter activity"/>
    <property type="evidence" value="ECO:0007669"/>
    <property type="project" value="TreeGrafter"/>
</dbReference>
<accession>A0A6A6W210</accession>
<keyword evidence="4" id="KW-0029">Amino-acid transport</keyword>
<feature type="transmembrane region" description="Helical" evidence="7">
    <location>
        <begin position="416"/>
        <end position="432"/>
    </location>
</feature>
<feature type="transmembrane region" description="Helical" evidence="7">
    <location>
        <begin position="377"/>
        <end position="396"/>
    </location>
</feature>
<dbReference type="RefSeq" id="XP_033598431.1">
    <property type="nucleotide sequence ID" value="XM_033742000.1"/>
</dbReference>
<evidence type="ECO:0000256" key="7">
    <source>
        <dbReference type="SAM" id="Phobius"/>
    </source>
</evidence>
<evidence type="ECO:0000256" key="1">
    <source>
        <dbReference type="ARBA" id="ARBA00004141"/>
    </source>
</evidence>
<feature type="transmembrane region" description="Helical" evidence="7">
    <location>
        <begin position="479"/>
        <end position="502"/>
    </location>
</feature>
<dbReference type="FunFam" id="1.20.1740.10:FF:000006">
    <property type="entry name" value="General amino acid permease"/>
    <property type="match status" value="1"/>
</dbReference>
<protein>
    <recommendedName>
        <fullName evidence="8">Amino acid permease/ SLC12A domain-containing protein</fullName>
    </recommendedName>
</protein>
<dbReference type="PIRSF" id="PIRSF006060">
    <property type="entry name" value="AA_transporter"/>
    <property type="match status" value="1"/>
</dbReference>
<evidence type="ECO:0000256" key="4">
    <source>
        <dbReference type="ARBA" id="ARBA00022970"/>
    </source>
</evidence>
<evidence type="ECO:0000256" key="3">
    <source>
        <dbReference type="ARBA" id="ARBA00022692"/>
    </source>
</evidence>
<dbReference type="EMBL" id="ML996576">
    <property type="protein sequence ID" value="KAF2755980.1"/>
    <property type="molecule type" value="Genomic_DNA"/>
</dbReference>
<dbReference type="PANTHER" id="PTHR43341:SF6">
    <property type="entry name" value="AMINO ACID TRANSPORTER (EUROFUNG)"/>
    <property type="match status" value="1"/>
</dbReference>
<evidence type="ECO:0000313" key="10">
    <source>
        <dbReference type="Proteomes" id="UP000799437"/>
    </source>
</evidence>
<keyword evidence="10" id="KW-1185">Reference proteome</keyword>
<dbReference type="GO" id="GO:0016020">
    <property type="term" value="C:membrane"/>
    <property type="evidence" value="ECO:0007669"/>
    <property type="project" value="UniProtKB-SubCell"/>
</dbReference>
<feature type="transmembrane region" description="Helical" evidence="7">
    <location>
        <begin position="46"/>
        <end position="66"/>
    </location>
</feature>
<evidence type="ECO:0000256" key="6">
    <source>
        <dbReference type="ARBA" id="ARBA00023136"/>
    </source>
</evidence>
<dbReference type="Proteomes" id="UP000799437">
    <property type="component" value="Unassembled WGS sequence"/>
</dbReference>
<proteinExistence type="predicted"/>
<feature type="transmembrane region" description="Helical" evidence="7">
    <location>
        <begin position="72"/>
        <end position="91"/>
    </location>
</feature>
<dbReference type="OrthoDB" id="10062876at2759"/>